<dbReference type="InterPro" id="IPR050076">
    <property type="entry name" value="ArchSynthase1/Queuine_TRR"/>
</dbReference>
<feature type="non-terminal residue" evidence="3">
    <location>
        <position position="1"/>
    </location>
</feature>
<dbReference type="PANTHER" id="PTHR46499:SF1">
    <property type="entry name" value="QUEUINE TRNA-RIBOSYLTRANSFERASE"/>
    <property type="match status" value="1"/>
</dbReference>
<proteinExistence type="predicted"/>
<dbReference type="Pfam" id="PF01702">
    <property type="entry name" value="TGT"/>
    <property type="match status" value="1"/>
</dbReference>
<dbReference type="EMBL" id="BARV01001303">
    <property type="protein sequence ID" value="GAH94506.1"/>
    <property type="molecule type" value="Genomic_DNA"/>
</dbReference>
<name>X1JII3_9ZZZZ</name>
<reference evidence="3" key="1">
    <citation type="journal article" date="2014" name="Front. Microbiol.">
        <title>High frequency of phylogenetically diverse reductive dehalogenase-homologous genes in deep subseafloor sedimentary metagenomes.</title>
        <authorList>
            <person name="Kawai M."/>
            <person name="Futagami T."/>
            <person name="Toyoda A."/>
            <person name="Takaki Y."/>
            <person name="Nishi S."/>
            <person name="Hori S."/>
            <person name="Arai W."/>
            <person name="Tsubouchi T."/>
            <person name="Morono Y."/>
            <person name="Uchiyama I."/>
            <person name="Ito T."/>
            <person name="Fujiyama A."/>
            <person name="Inagaki F."/>
            <person name="Takami H."/>
        </authorList>
    </citation>
    <scope>NUCLEOTIDE SEQUENCE</scope>
    <source>
        <strain evidence="3">Expedition CK06-06</strain>
    </source>
</reference>
<dbReference type="GO" id="GO:0002099">
    <property type="term" value="P:tRNA wobble guanine modification"/>
    <property type="evidence" value="ECO:0007669"/>
    <property type="project" value="TreeGrafter"/>
</dbReference>
<dbReference type="SUPFAM" id="SSF51713">
    <property type="entry name" value="tRNA-guanine transglycosylase"/>
    <property type="match status" value="1"/>
</dbReference>
<feature type="domain" description="tRNA-guanine(15) transglycosylase-like" evidence="2">
    <location>
        <begin position="1"/>
        <end position="156"/>
    </location>
</feature>
<evidence type="ECO:0000256" key="1">
    <source>
        <dbReference type="ARBA" id="ARBA00022694"/>
    </source>
</evidence>
<dbReference type="InterPro" id="IPR036511">
    <property type="entry name" value="TGT-like_sf"/>
</dbReference>
<keyword evidence="1" id="KW-0819">tRNA processing</keyword>
<comment type="caution">
    <text evidence="3">The sequence shown here is derived from an EMBL/GenBank/DDBJ whole genome shotgun (WGS) entry which is preliminary data.</text>
</comment>
<gene>
    <name evidence="3" type="ORF">S06H3_03857</name>
</gene>
<dbReference type="Gene3D" id="3.20.20.105">
    <property type="entry name" value="Queuine tRNA-ribosyltransferase-like"/>
    <property type="match status" value="1"/>
</dbReference>
<sequence>LDFDGYAIGGLSVGEGHENMLKTVSHTIQFLPRSLPRHLMGVGTPADIIAAVRAGVDMFDCVLPTRNGRNALAFTQNGSVRLRNSTHSKEAGPVEAGCDCYCCTNFSRGTLRHFFNVGEMLGPILVSLHNLRFYQRLMAKIRQTLKENEFANWANEQSKFGN</sequence>
<accession>X1JII3</accession>
<organism evidence="3">
    <name type="scientific">marine sediment metagenome</name>
    <dbReference type="NCBI Taxonomy" id="412755"/>
    <lineage>
        <taxon>unclassified sequences</taxon>
        <taxon>metagenomes</taxon>
        <taxon>ecological metagenomes</taxon>
    </lineage>
</organism>
<dbReference type="AlphaFoldDB" id="X1JII3"/>
<evidence type="ECO:0000259" key="2">
    <source>
        <dbReference type="Pfam" id="PF01702"/>
    </source>
</evidence>
<evidence type="ECO:0000313" key="3">
    <source>
        <dbReference type="EMBL" id="GAH94506.1"/>
    </source>
</evidence>
<dbReference type="PANTHER" id="PTHR46499">
    <property type="entry name" value="QUEUINE TRNA-RIBOSYLTRANSFERASE"/>
    <property type="match status" value="1"/>
</dbReference>
<dbReference type="NCBIfam" id="TIGR00449">
    <property type="entry name" value="tgt_general"/>
    <property type="match status" value="1"/>
</dbReference>
<protein>
    <recommendedName>
        <fullName evidence="2">tRNA-guanine(15) transglycosylase-like domain-containing protein</fullName>
    </recommendedName>
</protein>
<dbReference type="InterPro" id="IPR002616">
    <property type="entry name" value="tRNA_ribo_trans-like"/>
</dbReference>
<dbReference type="GO" id="GO:0005737">
    <property type="term" value="C:cytoplasm"/>
    <property type="evidence" value="ECO:0007669"/>
    <property type="project" value="TreeGrafter"/>
</dbReference>